<dbReference type="NCBIfam" id="TIGR00174">
    <property type="entry name" value="miaA"/>
    <property type="match status" value="1"/>
</dbReference>
<comment type="catalytic activity">
    <reaction evidence="9 10 11">
        <text>adenosine(37) in tRNA + dimethylallyl diphosphate = N(6)-dimethylallyladenosine(37) in tRNA + diphosphate</text>
        <dbReference type="Rhea" id="RHEA:26482"/>
        <dbReference type="Rhea" id="RHEA-COMP:10162"/>
        <dbReference type="Rhea" id="RHEA-COMP:10375"/>
        <dbReference type="ChEBI" id="CHEBI:33019"/>
        <dbReference type="ChEBI" id="CHEBI:57623"/>
        <dbReference type="ChEBI" id="CHEBI:74411"/>
        <dbReference type="ChEBI" id="CHEBI:74415"/>
        <dbReference type="EC" id="2.5.1.75"/>
    </reaction>
</comment>
<accession>A0ABV6C9T8</accession>
<dbReference type="Proteomes" id="UP001589758">
    <property type="component" value="Unassembled WGS sequence"/>
</dbReference>
<keyword evidence="15" id="KW-1185">Reference proteome</keyword>
<keyword evidence="7 10" id="KW-0067">ATP-binding</keyword>
<evidence type="ECO:0000256" key="2">
    <source>
        <dbReference type="ARBA" id="ARBA00003213"/>
    </source>
</evidence>
<protein>
    <recommendedName>
        <fullName evidence="10">tRNA dimethylallyltransferase</fullName>
        <ecNumber evidence="10">2.5.1.75</ecNumber>
    </recommendedName>
    <alternativeName>
        <fullName evidence="10">Dimethylallyl diphosphate:tRNA dimethylallyltransferase</fullName>
        <shortName evidence="10">DMAPP:tRNA dimethylallyltransferase</shortName>
        <shortName evidence="10">DMATase</shortName>
    </alternativeName>
    <alternativeName>
        <fullName evidence="10">Isopentenyl-diphosphate:tRNA isopentenyltransferase</fullName>
        <shortName evidence="10">IPP transferase</shortName>
        <shortName evidence="10">IPPT</shortName>
        <shortName evidence="10">IPTase</shortName>
    </alternativeName>
</protein>
<keyword evidence="6 10" id="KW-0547">Nucleotide-binding</keyword>
<evidence type="ECO:0000313" key="15">
    <source>
        <dbReference type="Proteomes" id="UP001589758"/>
    </source>
</evidence>
<comment type="function">
    <text evidence="2 10 12">Catalyzes the transfer of a dimethylallyl group onto the adenine at position 37 in tRNAs that read codons beginning with uridine, leading to the formation of N6-(dimethylallyl)adenosine (i(6)A).</text>
</comment>
<comment type="caution">
    <text evidence="10">Lacks conserved residue(s) required for the propagation of feature annotation.</text>
</comment>
<evidence type="ECO:0000256" key="5">
    <source>
        <dbReference type="ARBA" id="ARBA00022694"/>
    </source>
</evidence>
<dbReference type="EMBL" id="JBHLXE010000071">
    <property type="protein sequence ID" value="MFC0179724.1"/>
    <property type="molecule type" value="Genomic_DNA"/>
</dbReference>
<gene>
    <name evidence="10 14" type="primary">miaA</name>
    <name evidence="14" type="ORF">ACFFIT_06440</name>
</gene>
<feature type="binding site" evidence="10">
    <location>
        <begin position="16"/>
        <end position="21"/>
    </location>
    <ligand>
        <name>substrate</name>
    </ligand>
</feature>
<comment type="caution">
    <text evidence="14">The sequence shown here is derived from an EMBL/GenBank/DDBJ whole genome shotgun (WGS) entry which is preliminary data.</text>
</comment>
<dbReference type="InterPro" id="IPR039657">
    <property type="entry name" value="Dimethylallyltransferase"/>
</dbReference>
<evidence type="ECO:0000256" key="12">
    <source>
        <dbReference type="RuleBase" id="RU003784"/>
    </source>
</evidence>
<comment type="similarity">
    <text evidence="3 10 13">Belongs to the IPP transferase family.</text>
</comment>
<evidence type="ECO:0000256" key="8">
    <source>
        <dbReference type="ARBA" id="ARBA00022842"/>
    </source>
</evidence>
<feature type="region of interest" description="Interaction with substrate tRNA" evidence="10">
    <location>
        <begin position="163"/>
        <end position="167"/>
    </location>
</feature>
<name>A0ABV6C9T8_9GAMM</name>
<evidence type="ECO:0000256" key="9">
    <source>
        <dbReference type="ARBA" id="ARBA00049563"/>
    </source>
</evidence>
<dbReference type="RefSeq" id="WP_385876828.1">
    <property type="nucleotide sequence ID" value="NZ_JBHLXE010000071.1"/>
</dbReference>
<keyword evidence="4 10" id="KW-0808">Transferase</keyword>
<evidence type="ECO:0000256" key="4">
    <source>
        <dbReference type="ARBA" id="ARBA00022679"/>
    </source>
</evidence>
<feature type="site" description="Interaction with substrate tRNA" evidence="10">
    <location>
        <position position="105"/>
    </location>
</feature>
<evidence type="ECO:0000313" key="14">
    <source>
        <dbReference type="EMBL" id="MFC0179724.1"/>
    </source>
</evidence>
<evidence type="ECO:0000256" key="3">
    <source>
        <dbReference type="ARBA" id="ARBA00005842"/>
    </source>
</evidence>
<feature type="region of interest" description="Interaction with substrate tRNA" evidence="10">
    <location>
        <begin position="39"/>
        <end position="42"/>
    </location>
</feature>
<dbReference type="EC" id="2.5.1.75" evidence="10"/>
<proteinExistence type="inferred from homology"/>
<dbReference type="PANTHER" id="PTHR11088">
    <property type="entry name" value="TRNA DIMETHYLALLYLTRANSFERASE"/>
    <property type="match status" value="1"/>
</dbReference>
<reference evidence="14 15" key="1">
    <citation type="submission" date="2024-09" db="EMBL/GenBank/DDBJ databases">
        <authorList>
            <person name="Sun Q."/>
            <person name="Mori K."/>
        </authorList>
    </citation>
    <scope>NUCLEOTIDE SEQUENCE [LARGE SCALE GENOMIC DNA]</scope>
    <source>
        <strain evidence="14 15">CCM 8545</strain>
    </source>
</reference>
<dbReference type="Gene3D" id="1.10.20.140">
    <property type="match status" value="1"/>
</dbReference>
<evidence type="ECO:0000256" key="10">
    <source>
        <dbReference type="HAMAP-Rule" id="MF_00185"/>
    </source>
</evidence>
<sequence>MLKTESLPVLMLMGPTASGKTQLAMDLYDSFPIEIISVDSALIYQGMDIGTAKPTSAEQAAYPHHLIDILSPSETYSAAEFVTDARKLIKDTHHKGKIPLLVGGTMLYFKALLEGLSPLPKADEHLRAQILEKALEQGWPALHGFLKQVDPKTAQRLHENDGQRISRALEVYYLTDKPLSLLQEEKGPCWDYPTLQFALLPEDRGWLHERIARRFELMLEQGFIAEVESLMRRGDLSIDMPSMRSVGYRQAWEYLEGKCDKETFIFKGIAATRQLAKRQITWLRSWQGARLIDCQRSQSLSQRVILDLRSQIEKYPIFM</sequence>
<keyword evidence="8 10" id="KW-0460">Magnesium</keyword>
<evidence type="ECO:0000256" key="7">
    <source>
        <dbReference type="ARBA" id="ARBA00022840"/>
    </source>
</evidence>
<dbReference type="SUPFAM" id="SSF52540">
    <property type="entry name" value="P-loop containing nucleoside triphosphate hydrolases"/>
    <property type="match status" value="1"/>
</dbReference>
<dbReference type="HAMAP" id="MF_00185">
    <property type="entry name" value="IPP_trans"/>
    <property type="match status" value="1"/>
</dbReference>
<dbReference type="InterPro" id="IPR018022">
    <property type="entry name" value="IPT"/>
</dbReference>
<evidence type="ECO:0000256" key="11">
    <source>
        <dbReference type="RuleBase" id="RU003783"/>
    </source>
</evidence>
<dbReference type="PANTHER" id="PTHR11088:SF60">
    <property type="entry name" value="TRNA DIMETHYLALLYLTRANSFERASE"/>
    <property type="match status" value="1"/>
</dbReference>
<dbReference type="GO" id="GO:0052381">
    <property type="term" value="F:tRNA dimethylallyltransferase activity"/>
    <property type="evidence" value="ECO:0007669"/>
    <property type="project" value="UniProtKB-EC"/>
</dbReference>
<dbReference type="InterPro" id="IPR027417">
    <property type="entry name" value="P-loop_NTPase"/>
</dbReference>
<comment type="cofactor">
    <cofactor evidence="1 10">
        <name>Mg(2+)</name>
        <dbReference type="ChEBI" id="CHEBI:18420"/>
    </cofactor>
</comment>
<feature type="binding site" evidence="10">
    <location>
        <begin position="14"/>
        <end position="21"/>
    </location>
    <ligand>
        <name>ATP</name>
        <dbReference type="ChEBI" id="CHEBI:30616"/>
    </ligand>
</feature>
<evidence type="ECO:0000256" key="6">
    <source>
        <dbReference type="ARBA" id="ARBA00022741"/>
    </source>
</evidence>
<dbReference type="Pfam" id="PF01715">
    <property type="entry name" value="IPPT"/>
    <property type="match status" value="1"/>
</dbReference>
<evidence type="ECO:0000256" key="13">
    <source>
        <dbReference type="RuleBase" id="RU003785"/>
    </source>
</evidence>
<dbReference type="Gene3D" id="3.40.50.300">
    <property type="entry name" value="P-loop containing nucleotide triphosphate hydrolases"/>
    <property type="match status" value="1"/>
</dbReference>
<feature type="region of interest" description="Interaction with substrate tRNA" evidence="10">
    <location>
        <begin position="277"/>
        <end position="284"/>
    </location>
</feature>
<feature type="site" description="Interaction with substrate tRNA" evidence="10">
    <location>
        <position position="127"/>
    </location>
</feature>
<organism evidence="14 15">
    <name type="scientific">Thorsellia kenyensis</name>
    <dbReference type="NCBI Taxonomy" id="1549888"/>
    <lineage>
        <taxon>Bacteria</taxon>
        <taxon>Pseudomonadati</taxon>
        <taxon>Pseudomonadota</taxon>
        <taxon>Gammaproteobacteria</taxon>
        <taxon>Enterobacterales</taxon>
        <taxon>Thorselliaceae</taxon>
        <taxon>Thorsellia</taxon>
    </lineage>
</organism>
<comment type="subunit">
    <text evidence="10">Monomer.</text>
</comment>
<keyword evidence="5 10" id="KW-0819">tRNA processing</keyword>
<evidence type="ECO:0000256" key="1">
    <source>
        <dbReference type="ARBA" id="ARBA00001946"/>
    </source>
</evidence>